<sequence length="51" mass="5809">CFSPRAAKVLGRLGRTCRYGRVRTERDRCCARCFCSRASRETKEICPEPVG</sequence>
<dbReference type="EMBL" id="CAMXCT020004713">
    <property type="protein sequence ID" value="CAL1163462.1"/>
    <property type="molecule type" value="Genomic_DNA"/>
</dbReference>
<evidence type="ECO:0000313" key="3">
    <source>
        <dbReference type="Proteomes" id="UP001152797"/>
    </source>
</evidence>
<evidence type="ECO:0000313" key="2">
    <source>
        <dbReference type="EMBL" id="CAL1163462.1"/>
    </source>
</evidence>
<accession>A0A9P1DHL7</accession>
<dbReference type="EMBL" id="CAMXCT030004713">
    <property type="protein sequence ID" value="CAL4797399.1"/>
    <property type="molecule type" value="Genomic_DNA"/>
</dbReference>
<gene>
    <name evidence="1" type="ORF">C1SCF055_LOCUS35396</name>
</gene>
<reference evidence="2" key="2">
    <citation type="submission" date="2024-04" db="EMBL/GenBank/DDBJ databases">
        <authorList>
            <person name="Chen Y."/>
            <person name="Shah S."/>
            <person name="Dougan E. K."/>
            <person name="Thang M."/>
            <person name="Chan C."/>
        </authorList>
    </citation>
    <scope>NUCLEOTIDE SEQUENCE [LARGE SCALE GENOMIC DNA]</scope>
</reference>
<protein>
    <submittedName>
        <fullName evidence="1">Uncharacterized protein</fullName>
    </submittedName>
</protein>
<name>A0A9P1DHL7_9DINO</name>
<dbReference type="Proteomes" id="UP001152797">
    <property type="component" value="Unassembled WGS sequence"/>
</dbReference>
<dbReference type="AlphaFoldDB" id="A0A9P1DHL7"/>
<feature type="non-terminal residue" evidence="1">
    <location>
        <position position="51"/>
    </location>
</feature>
<dbReference type="EMBL" id="CAMXCT010004713">
    <property type="protein sequence ID" value="CAI4010087.1"/>
    <property type="molecule type" value="Genomic_DNA"/>
</dbReference>
<feature type="non-terminal residue" evidence="1">
    <location>
        <position position="1"/>
    </location>
</feature>
<evidence type="ECO:0000313" key="1">
    <source>
        <dbReference type="EMBL" id="CAI4010087.1"/>
    </source>
</evidence>
<keyword evidence="3" id="KW-1185">Reference proteome</keyword>
<proteinExistence type="predicted"/>
<reference evidence="1" key="1">
    <citation type="submission" date="2022-10" db="EMBL/GenBank/DDBJ databases">
        <authorList>
            <person name="Chen Y."/>
            <person name="Dougan E. K."/>
            <person name="Chan C."/>
            <person name="Rhodes N."/>
            <person name="Thang M."/>
        </authorList>
    </citation>
    <scope>NUCLEOTIDE SEQUENCE</scope>
</reference>
<comment type="caution">
    <text evidence="1">The sequence shown here is derived from an EMBL/GenBank/DDBJ whole genome shotgun (WGS) entry which is preliminary data.</text>
</comment>
<organism evidence="1">
    <name type="scientific">Cladocopium goreaui</name>
    <dbReference type="NCBI Taxonomy" id="2562237"/>
    <lineage>
        <taxon>Eukaryota</taxon>
        <taxon>Sar</taxon>
        <taxon>Alveolata</taxon>
        <taxon>Dinophyceae</taxon>
        <taxon>Suessiales</taxon>
        <taxon>Symbiodiniaceae</taxon>
        <taxon>Cladocopium</taxon>
    </lineage>
</organism>